<dbReference type="InterPro" id="IPR042298">
    <property type="entry name" value="P-CP_red_C"/>
</dbReference>
<dbReference type="Gene3D" id="1.10.8.550">
    <property type="entry name" value="Proto-chlorophyllide reductase 57 kD subunit B"/>
    <property type="match status" value="2"/>
</dbReference>
<comment type="caution">
    <text evidence="1">The sequence shown here is derived from an EMBL/GenBank/DDBJ whole genome shotgun (WGS) entry which is preliminary data.</text>
</comment>
<dbReference type="EMBL" id="CASHTH010003475">
    <property type="protein sequence ID" value="CAI8045452.1"/>
    <property type="molecule type" value="Genomic_DNA"/>
</dbReference>
<gene>
    <name evidence="1" type="ORF">GBAR_LOCUS25144</name>
</gene>
<dbReference type="Gene3D" id="2.20.28.10">
    <property type="match status" value="1"/>
</dbReference>
<name>A0AA35TCL0_GEOBA</name>
<dbReference type="AlphaFoldDB" id="A0AA35TCL0"/>
<organism evidence="1 2">
    <name type="scientific">Geodia barretti</name>
    <name type="common">Barrett's horny sponge</name>
    <dbReference type="NCBI Taxonomy" id="519541"/>
    <lineage>
        <taxon>Eukaryota</taxon>
        <taxon>Metazoa</taxon>
        <taxon>Porifera</taxon>
        <taxon>Demospongiae</taxon>
        <taxon>Heteroscleromorpha</taxon>
        <taxon>Tetractinellida</taxon>
        <taxon>Astrophorina</taxon>
        <taxon>Geodiidae</taxon>
        <taxon>Geodia</taxon>
    </lineage>
</organism>
<reference evidence="1" key="1">
    <citation type="submission" date="2023-03" db="EMBL/GenBank/DDBJ databases">
        <authorList>
            <person name="Steffen K."/>
            <person name="Cardenas P."/>
        </authorList>
    </citation>
    <scope>NUCLEOTIDE SEQUENCE</scope>
</reference>
<sequence length="246" mass="27545">MAMEAIMPQRASEKLTRVAKEIAEQKVLESDAVQTYICGECGYAAHNQQPVKCPVCSSLPERFQMVDKSSLQHVAVDEGGTAEEETFDGVRLQWSEQSKKALRRVPRGYMRRNVKARIEKSARSQKIATITNAFATEIIDDSMGEAAAVREDAPELRAVQAQTDAQNVDVVQGFESPVQWTEEAIERLNLVPAGFMRNITQTRIEQRAQENDVPQVTLDFAARVIEDGRSLANEVLGQYYQQPDQD</sequence>
<dbReference type="SUPFAM" id="SSF57802">
    <property type="entry name" value="Rubredoxin-like"/>
    <property type="match status" value="1"/>
</dbReference>
<dbReference type="Proteomes" id="UP001174909">
    <property type="component" value="Unassembled WGS sequence"/>
</dbReference>
<accession>A0AA35TCL0</accession>
<evidence type="ECO:0008006" key="3">
    <source>
        <dbReference type="Google" id="ProtNLM"/>
    </source>
</evidence>
<keyword evidence="2" id="KW-1185">Reference proteome</keyword>
<protein>
    <recommendedName>
        <fullName evidence="3">Light-independent protochlorophyllide reductase subunit B-like C-terminal domain-containing protein</fullName>
    </recommendedName>
</protein>
<proteinExistence type="predicted"/>
<evidence type="ECO:0000313" key="1">
    <source>
        <dbReference type="EMBL" id="CAI8045452.1"/>
    </source>
</evidence>
<evidence type="ECO:0000313" key="2">
    <source>
        <dbReference type="Proteomes" id="UP001174909"/>
    </source>
</evidence>